<accession>A0AA40BSM7</accession>
<sequence>MGMDQIEWFFEGLSDLEWREQYDDGIRSSDDSCLIMESGDLCTTEINYFLSPLINDGWIKTNKFISLIEKVWPLLFDSVFNADEVLDLFRPTGSSDNTRTFIKYESWNKFWLNAELTPFWRHARFGLKCLDSTNNAFGKGESKLQLQIHWIRTHDSPLNRNGCDLCPSAVSSSAARICLKSAVHVRVVQRGTPKQGSRNAHR</sequence>
<dbReference type="AlphaFoldDB" id="A0AA40BSM7"/>
<protein>
    <submittedName>
        <fullName evidence="1">Uncharacterized protein</fullName>
    </submittedName>
</protein>
<evidence type="ECO:0000313" key="1">
    <source>
        <dbReference type="EMBL" id="KAK0739630.1"/>
    </source>
</evidence>
<gene>
    <name evidence="1" type="ORF">B0T21DRAFT_308527</name>
</gene>
<name>A0AA40BSM7_9PEZI</name>
<comment type="caution">
    <text evidence="1">The sequence shown here is derived from an EMBL/GenBank/DDBJ whole genome shotgun (WGS) entry which is preliminary data.</text>
</comment>
<dbReference type="EMBL" id="JAUKTV010000004">
    <property type="protein sequence ID" value="KAK0739630.1"/>
    <property type="molecule type" value="Genomic_DNA"/>
</dbReference>
<keyword evidence="2" id="KW-1185">Reference proteome</keyword>
<reference evidence="1" key="1">
    <citation type="submission" date="2023-06" db="EMBL/GenBank/DDBJ databases">
        <title>Genome-scale phylogeny and comparative genomics of the fungal order Sordariales.</title>
        <authorList>
            <consortium name="Lawrence Berkeley National Laboratory"/>
            <person name="Hensen N."/>
            <person name="Bonometti L."/>
            <person name="Westerberg I."/>
            <person name="Brannstrom I.O."/>
            <person name="Guillou S."/>
            <person name="Cros-Aarteil S."/>
            <person name="Calhoun S."/>
            <person name="Haridas S."/>
            <person name="Kuo A."/>
            <person name="Mondo S."/>
            <person name="Pangilinan J."/>
            <person name="Riley R."/>
            <person name="Labutti K."/>
            <person name="Andreopoulos B."/>
            <person name="Lipzen A."/>
            <person name="Chen C."/>
            <person name="Yanf M."/>
            <person name="Daum C."/>
            <person name="Ng V."/>
            <person name="Clum A."/>
            <person name="Steindorff A."/>
            <person name="Ohm R."/>
            <person name="Martin F."/>
            <person name="Silar P."/>
            <person name="Natvig D."/>
            <person name="Lalanne C."/>
            <person name="Gautier V."/>
            <person name="Ament-Velasquez S.L."/>
            <person name="Kruys A."/>
            <person name="Hutchinson M.I."/>
            <person name="Powell A.J."/>
            <person name="Barry K."/>
            <person name="Miller A.N."/>
            <person name="Grigoriev I.V."/>
            <person name="Debuchy R."/>
            <person name="Gladieux P."/>
            <person name="Thoren M.H."/>
            <person name="Johannesson H."/>
        </authorList>
    </citation>
    <scope>NUCLEOTIDE SEQUENCE</scope>
    <source>
        <strain evidence="1">CBS 540.89</strain>
    </source>
</reference>
<organism evidence="1 2">
    <name type="scientific">Apiosordaria backusii</name>
    <dbReference type="NCBI Taxonomy" id="314023"/>
    <lineage>
        <taxon>Eukaryota</taxon>
        <taxon>Fungi</taxon>
        <taxon>Dikarya</taxon>
        <taxon>Ascomycota</taxon>
        <taxon>Pezizomycotina</taxon>
        <taxon>Sordariomycetes</taxon>
        <taxon>Sordariomycetidae</taxon>
        <taxon>Sordariales</taxon>
        <taxon>Lasiosphaeriaceae</taxon>
        <taxon>Apiosordaria</taxon>
    </lineage>
</organism>
<proteinExistence type="predicted"/>
<evidence type="ECO:0000313" key="2">
    <source>
        <dbReference type="Proteomes" id="UP001172159"/>
    </source>
</evidence>
<dbReference type="Proteomes" id="UP001172159">
    <property type="component" value="Unassembled WGS sequence"/>
</dbReference>